<dbReference type="EMBL" id="KN819674">
    <property type="protein sequence ID" value="KIJ08211.1"/>
    <property type="molecule type" value="Genomic_DNA"/>
</dbReference>
<dbReference type="OrthoDB" id="2953545at2759"/>
<evidence type="ECO:0000313" key="1">
    <source>
        <dbReference type="EMBL" id="KIJ08211.1"/>
    </source>
</evidence>
<name>A0A0C9TLN0_PAXIN</name>
<reference evidence="2" key="2">
    <citation type="submission" date="2015-01" db="EMBL/GenBank/DDBJ databases">
        <title>Evolutionary Origins and Diversification of the Mycorrhizal Mutualists.</title>
        <authorList>
            <consortium name="DOE Joint Genome Institute"/>
            <consortium name="Mycorrhizal Genomics Consortium"/>
            <person name="Kohler A."/>
            <person name="Kuo A."/>
            <person name="Nagy L.G."/>
            <person name="Floudas D."/>
            <person name="Copeland A."/>
            <person name="Barry K.W."/>
            <person name="Cichocki N."/>
            <person name="Veneault-Fourrey C."/>
            <person name="LaButti K."/>
            <person name="Lindquist E.A."/>
            <person name="Lipzen A."/>
            <person name="Lundell T."/>
            <person name="Morin E."/>
            <person name="Murat C."/>
            <person name="Riley R."/>
            <person name="Ohm R."/>
            <person name="Sun H."/>
            <person name="Tunlid A."/>
            <person name="Henrissat B."/>
            <person name="Grigoriev I.V."/>
            <person name="Hibbett D.S."/>
            <person name="Martin F."/>
        </authorList>
    </citation>
    <scope>NUCLEOTIDE SEQUENCE [LARGE SCALE GENOMIC DNA]</scope>
    <source>
        <strain evidence="2">ATCC 200175</strain>
    </source>
</reference>
<dbReference type="HOGENOM" id="CLU_165644_1_0_1"/>
<evidence type="ECO:0000313" key="2">
    <source>
        <dbReference type="Proteomes" id="UP000053647"/>
    </source>
</evidence>
<organism evidence="1 2">
    <name type="scientific">Paxillus involutus ATCC 200175</name>
    <dbReference type="NCBI Taxonomy" id="664439"/>
    <lineage>
        <taxon>Eukaryota</taxon>
        <taxon>Fungi</taxon>
        <taxon>Dikarya</taxon>
        <taxon>Basidiomycota</taxon>
        <taxon>Agaricomycotina</taxon>
        <taxon>Agaricomycetes</taxon>
        <taxon>Agaricomycetidae</taxon>
        <taxon>Boletales</taxon>
        <taxon>Paxilineae</taxon>
        <taxon>Paxillaceae</taxon>
        <taxon>Paxillus</taxon>
    </lineage>
</organism>
<accession>A0A0C9TLN0</accession>
<dbReference type="Proteomes" id="UP000053647">
    <property type="component" value="Unassembled WGS sequence"/>
</dbReference>
<gene>
    <name evidence="1" type="ORF">PAXINDRAFT_56193</name>
</gene>
<dbReference type="AlphaFoldDB" id="A0A0C9TLN0"/>
<feature type="non-terminal residue" evidence="1">
    <location>
        <position position="1"/>
    </location>
</feature>
<keyword evidence="2" id="KW-1185">Reference proteome</keyword>
<reference evidence="1 2" key="1">
    <citation type="submission" date="2014-06" db="EMBL/GenBank/DDBJ databases">
        <authorList>
            <consortium name="DOE Joint Genome Institute"/>
            <person name="Kuo A."/>
            <person name="Kohler A."/>
            <person name="Nagy L.G."/>
            <person name="Floudas D."/>
            <person name="Copeland A."/>
            <person name="Barry K.W."/>
            <person name="Cichocki N."/>
            <person name="Veneault-Fourrey C."/>
            <person name="LaButti K."/>
            <person name="Lindquist E.A."/>
            <person name="Lipzen A."/>
            <person name="Lundell T."/>
            <person name="Morin E."/>
            <person name="Murat C."/>
            <person name="Sun H."/>
            <person name="Tunlid A."/>
            <person name="Henrissat B."/>
            <person name="Grigoriev I.V."/>
            <person name="Hibbett D.S."/>
            <person name="Martin F."/>
            <person name="Nordberg H.P."/>
            <person name="Cantor M.N."/>
            <person name="Hua S.X."/>
        </authorList>
    </citation>
    <scope>NUCLEOTIDE SEQUENCE [LARGE SCALE GENOMIC DNA]</scope>
    <source>
        <strain evidence="1 2">ATCC 200175</strain>
    </source>
</reference>
<sequence length="100" mass="10778">SECPVCNKETQNLRTHMGVHILRAAHGIIEDVSNPIVEANPCGYCSGPATGDCEPTIKETSKGITCIINCPRKETFQYGTATKGSNTNPCRNVPVLCRLC</sequence>
<feature type="non-terminal residue" evidence="1">
    <location>
        <position position="100"/>
    </location>
</feature>
<proteinExistence type="predicted"/>
<protein>
    <submittedName>
        <fullName evidence="1">Uncharacterized protein</fullName>
    </submittedName>
</protein>